<dbReference type="STRING" id="582515.KR51_00033390"/>
<dbReference type="AlphaFoldDB" id="U5DK51"/>
<dbReference type="InterPro" id="IPR051082">
    <property type="entry name" value="Pentapeptide-BTB/POZ_domain"/>
</dbReference>
<protein>
    <submittedName>
        <fullName evidence="3">Putative low-complexity protein</fullName>
    </submittedName>
</protein>
<name>U5DK51_9CHRO</name>
<keyword evidence="4" id="KW-1185">Reference proteome</keyword>
<feature type="transmembrane region" description="Helical" evidence="2">
    <location>
        <begin position="142"/>
        <end position="160"/>
    </location>
</feature>
<keyword evidence="2" id="KW-1133">Transmembrane helix</keyword>
<evidence type="ECO:0000313" key="4">
    <source>
        <dbReference type="Proteomes" id="UP000016960"/>
    </source>
</evidence>
<dbReference type="SUPFAM" id="SSF141571">
    <property type="entry name" value="Pentapeptide repeat-like"/>
    <property type="match status" value="1"/>
</dbReference>
<dbReference type="eggNOG" id="COG1357">
    <property type="taxonomic scope" value="Bacteria"/>
</dbReference>
<feature type="compositionally biased region" description="Basic and acidic residues" evidence="1">
    <location>
        <begin position="20"/>
        <end position="29"/>
    </location>
</feature>
<comment type="caution">
    <text evidence="3">The sequence shown here is derived from an EMBL/GenBank/DDBJ whole genome shotgun (WGS) entry which is preliminary data.</text>
</comment>
<dbReference type="OrthoDB" id="503668at2"/>
<dbReference type="InParanoid" id="U5DK51"/>
<keyword evidence="2" id="KW-0812">Transmembrane</keyword>
<dbReference type="PATRIC" id="fig|582515.4.peg.3750"/>
<dbReference type="InterPro" id="IPR001646">
    <property type="entry name" value="5peptide_repeat"/>
</dbReference>
<feature type="region of interest" description="Disordered" evidence="1">
    <location>
        <begin position="1"/>
        <end position="38"/>
    </location>
</feature>
<dbReference type="PANTHER" id="PTHR14136:SF17">
    <property type="entry name" value="BTB_POZ DOMAIN-CONTAINING PROTEIN KCTD9"/>
    <property type="match status" value="1"/>
</dbReference>
<sequence length="404" mass="43962">MSTSEQSESSPPPAVPLQHLPDDPDDGKPPESAPISSASRLSPVQRLLGSTGVLVLGWCLNWPWLGVVGTLLLTTIASRTLVPIGRQWLQQSLAPNARNVVLAWIAAIAALAGLLKYSGALLATDRWLDRVAWDEFGSWADWVGAFGQIAIAVLAVYVAWRQYVISRDLTIQQNLITQQQTIDSYFQGISDLALSDEGLLEDWPQERVFAEGRTAAILSSVDARGKAKVLRFLSQSKLLTPLRRDGHLGRPILDGRGGYAEDREGGVRVVDLGVMLAGSDLAGSDLRWVELSEANAVRANLRGCDLYRANLSRSVLFEACLADANLRSARLFYGRLEDATPRSRALLPDYHSGEFTGAVVENADFTGAQGLSEEQRYYCCAWCGERSRATVPGGCEGVPNRLGR</sequence>
<dbReference type="Gene3D" id="2.160.20.80">
    <property type="entry name" value="E3 ubiquitin-protein ligase SopA"/>
    <property type="match status" value="1"/>
</dbReference>
<evidence type="ECO:0000256" key="1">
    <source>
        <dbReference type="SAM" id="MobiDB-lite"/>
    </source>
</evidence>
<organism evidence="3 4">
    <name type="scientific">Rubidibacter lacunae KORDI 51-2</name>
    <dbReference type="NCBI Taxonomy" id="582515"/>
    <lineage>
        <taxon>Bacteria</taxon>
        <taxon>Bacillati</taxon>
        <taxon>Cyanobacteriota</taxon>
        <taxon>Cyanophyceae</taxon>
        <taxon>Oscillatoriophycideae</taxon>
        <taxon>Chroococcales</taxon>
        <taxon>Aphanothecaceae</taxon>
        <taxon>Rubidibacter</taxon>
    </lineage>
</organism>
<feature type="transmembrane region" description="Helical" evidence="2">
    <location>
        <begin position="102"/>
        <end position="122"/>
    </location>
</feature>
<dbReference type="Pfam" id="PF00805">
    <property type="entry name" value="Pentapeptide"/>
    <property type="match status" value="1"/>
</dbReference>
<dbReference type="Proteomes" id="UP000016960">
    <property type="component" value="Unassembled WGS sequence"/>
</dbReference>
<gene>
    <name evidence="3" type="ORF">KR51_00033390</name>
</gene>
<dbReference type="PANTHER" id="PTHR14136">
    <property type="entry name" value="BTB_POZ DOMAIN-CONTAINING PROTEIN KCTD9"/>
    <property type="match status" value="1"/>
</dbReference>
<reference evidence="3 4" key="1">
    <citation type="submission" date="2013-05" db="EMBL/GenBank/DDBJ databases">
        <title>Draft genome sequence of Rubidibacter lacunae KORDI 51-2.</title>
        <authorList>
            <person name="Choi D.H."/>
            <person name="Noh J.H."/>
            <person name="Kwon K.-K."/>
            <person name="Lee J.-H."/>
            <person name="Ryu J.-Y."/>
        </authorList>
    </citation>
    <scope>NUCLEOTIDE SEQUENCE [LARGE SCALE GENOMIC DNA]</scope>
    <source>
        <strain evidence="3 4">KORDI 51-2</strain>
    </source>
</reference>
<proteinExistence type="predicted"/>
<evidence type="ECO:0000256" key="2">
    <source>
        <dbReference type="SAM" id="Phobius"/>
    </source>
</evidence>
<dbReference type="EMBL" id="ASSJ01000081">
    <property type="protein sequence ID" value="ERN40060.1"/>
    <property type="molecule type" value="Genomic_DNA"/>
</dbReference>
<keyword evidence="2" id="KW-0472">Membrane</keyword>
<feature type="transmembrane region" description="Helical" evidence="2">
    <location>
        <begin position="62"/>
        <end position="82"/>
    </location>
</feature>
<dbReference type="RefSeq" id="WP_022608951.1">
    <property type="nucleotide sequence ID" value="NZ_ASSJ01000081.1"/>
</dbReference>
<accession>U5DK51</accession>
<evidence type="ECO:0000313" key="3">
    <source>
        <dbReference type="EMBL" id="ERN40060.1"/>
    </source>
</evidence>